<keyword evidence="4" id="KW-1185">Reference proteome</keyword>
<evidence type="ECO:0000256" key="1">
    <source>
        <dbReference type="SAM" id="Phobius"/>
    </source>
</evidence>
<keyword evidence="1" id="KW-1133">Transmembrane helix</keyword>
<dbReference type="EMBL" id="CP029550">
    <property type="protein sequence ID" value="AWN41199.1"/>
    <property type="molecule type" value="Genomic_DNA"/>
</dbReference>
<dbReference type="AlphaFoldDB" id="A0A2U8W562"/>
<reference evidence="4" key="1">
    <citation type="submission" date="2018-05" db="EMBL/GenBank/DDBJ databases">
        <title>Complete Genome Sequence of Methylobacterium sp. 17SD2-17.</title>
        <authorList>
            <person name="Srinivasan S."/>
        </authorList>
    </citation>
    <scope>NUCLEOTIDE SEQUENCE [LARGE SCALE GENOMIC DNA]</scope>
    <source>
        <strain evidence="4">17SD2-17</strain>
    </source>
</reference>
<organism evidence="3 4">
    <name type="scientific">Methylobacterium durans</name>
    <dbReference type="NCBI Taxonomy" id="2202825"/>
    <lineage>
        <taxon>Bacteria</taxon>
        <taxon>Pseudomonadati</taxon>
        <taxon>Pseudomonadota</taxon>
        <taxon>Alphaproteobacteria</taxon>
        <taxon>Hyphomicrobiales</taxon>
        <taxon>Methylobacteriaceae</taxon>
        <taxon>Methylobacterium</taxon>
    </lineage>
</organism>
<name>A0A2U8W562_9HYPH</name>
<sequence>MPARSDARRWCRGLRIAGAFRRFGACARGASAVEFALLAWPMIGLVLGILQYAVVQYAQVVLSDRLHLSASRPEAELLLGDRAGYRALLCGKIVVVPSATCQARLVVELAPLSASPTAPTPVRGASFSAGLPKEVMLLRAALPIPIVIPFVPAVTVQSSVVYRRT</sequence>
<dbReference type="Proteomes" id="UP000245926">
    <property type="component" value="Chromosome"/>
</dbReference>
<feature type="transmembrane region" description="Helical" evidence="1">
    <location>
        <begin position="32"/>
        <end position="54"/>
    </location>
</feature>
<dbReference type="KEGG" id="mets:DK389_12535"/>
<keyword evidence="1" id="KW-0812">Transmembrane</keyword>
<keyword evidence="1" id="KW-0472">Membrane</keyword>
<dbReference type="Pfam" id="PF07811">
    <property type="entry name" value="TadE"/>
    <property type="match status" value="1"/>
</dbReference>
<evidence type="ECO:0000313" key="3">
    <source>
        <dbReference type="EMBL" id="AWN41199.1"/>
    </source>
</evidence>
<evidence type="ECO:0000259" key="2">
    <source>
        <dbReference type="Pfam" id="PF07811"/>
    </source>
</evidence>
<proteinExistence type="predicted"/>
<evidence type="ECO:0000313" key="4">
    <source>
        <dbReference type="Proteomes" id="UP000245926"/>
    </source>
</evidence>
<accession>A0A2U8W562</accession>
<feature type="transmembrane region" description="Helical" evidence="1">
    <location>
        <begin position="140"/>
        <end position="162"/>
    </location>
</feature>
<gene>
    <name evidence="3" type="ORF">DK389_12535</name>
</gene>
<feature type="domain" description="TadE-like" evidence="2">
    <location>
        <begin position="29"/>
        <end position="63"/>
    </location>
</feature>
<dbReference type="OrthoDB" id="7996542at2"/>
<dbReference type="RefSeq" id="WP_109889989.1">
    <property type="nucleotide sequence ID" value="NZ_CP029550.1"/>
</dbReference>
<protein>
    <recommendedName>
        <fullName evidence="2">TadE-like domain-containing protein</fullName>
    </recommendedName>
</protein>
<dbReference type="InterPro" id="IPR012495">
    <property type="entry name" value="TadE-like_dom"/>
</dbReference>